<dbReference type="InterPro" id="IPR012347">
    <property type="entry name" value="Ferritin-like"/>
</dbReference>
<evidence type="ECO:0000259" key="1">
    <source>
        <dbReference type="Pfam" id="PF02915"/>
    </source>
</evidence>
<sequence length="78" mass="9040">MANISLSKKETLLLKDQKKHEEMCIIKYNNYANQAQDPQLKQIFLSHAQQEQEHLDTINQILNGQIPSMQNLTTKSTE</sequence>
<dbReference type="RefSeq" id="WP_165913755.1">
    <property type="nucleotide sequence ID" value="NZ_CP058648.1"/>
</dbReference>
<evidence type="ECO:0000313" key="2">
    <source>
        <dbReference type="EMBL" id="TCP98378.1"/>
    </source>
</evidence>
<dbReference type="Pfam" id="PF02915">
    <property type="entry name" value="Rubrerythrin"/>
    <property type="match status" value="1"/>
</dbReference>
<reference evidence="2 3" key="1">
    <citation type="submission" date="2019-03" db="EMBL/GenBank/DDBJ databases">
        <title>Genomic Encyclopedia of Type Strains, Phase IV (KMG-IV): sequencing the most valuable type-strain genomes for metagenomic binning, comparative biology and taxonomic classification.</title>
        <authorList>
            <person name="Goeker M."/>
        </authorList>
    </citation>
    <scope>NUCLEOTIDE SEQUENCE [LARGE SCALE GENOMIC DNA]</scope>
    <source>
        <strain evidence="2 3">DSM 100013</strain>
    </source>
</reference>
<proteinExistence type="predicted"/>
<dbReference type="GO" id="GO:0016491">
    <property type="term" value="F:oxidoreductase activity"/>
    <property type="evidence" value="ECO:0007669"/>
    <property type="project" value="InterPro"/>
</dbReference>
<feature type="domain" description="Rubrerythrin diiron-binding" evidence="1">
    <location>
        <begin position="19"/>
        <end position="64"/>
    </location>
</feature>
<comment type="caution">
    <text evidence="2">The sequence shown here is derived from an EMBL/GenBank/DDBJ whole genome shotgun (WGS) entry which is preliminary data.</text>
</comment>
<dbReference type="SUPFAM" id="SSF47240">
    <property type="entry name" value="Ferritin-like"/>
    <property type="match status" value="1"/>
</dbReference>
<keyword evidence="3" id="KW-1185">Reference proteome</keyword>
<dbReference type="EMBL" id="SLYC01000042">
    <property type="protein sequence ID" value="TCP98378.1"/>
    <property type="molecule type" value="Genomic_DNA"/>
</dbReference>
<accession>A0A4R2TM02</accession>
<dbReference type="CDD" id="cd00657">
    <property type="entry name" value="Ferritin_like"/>
    <property type="match status" value="1"/>
</dbReference>
<dbReference type="AlphaFoldDB" id="A0A4R2TM02"/>
<dbReference type="InterPro" id="IPR009078">
    <property type="entry name" value="Ferritin-like_SF"/>
</dbReference>
<organism evidence="2 3">
    <name type="scientific">Serpentinicella alkaliphila</name>
    <dbReference type="NCBI Taxonomy" id="1734049"/>
    <lineage>
        <taxon>Bacteria</taxon>
        <taxon>Bacillati</taxon>
        <taxon>Bacillota</taxon>
        <taxon>Clostridia</taxon>
        <taxon>Peptostreptococcales</taxon>
        <taxon>Natronincolaceae</taxon>
        <taxon>Serpentinicella</taxon>
    </lineage>
</organism>
<protein>
    <submittedName>
        <fullName evidence="2">Rubrerythrin</fullName>
    </submittedName>
</protein>
<evidence type="ECO:0000313" key="3">
    <source>
        <dbReference type="Proteomes" id="UP000295504"/>
    </source>
</evidence>
<gene>
    <name evidence="2" type="ORF">EDD79_104214</name>
</gene>
<dbReference type="Proteomes" id="UP000295504">
    <property type="component" value="Unassembled WGS sequence"/>
</dbReference>
<dbReference type="GO" id="GO:0046872">
    <property type="term" value="F:metal ion binding"/>
    <property type="evidence" value="ECO:0007669"/>
    <property type="project" value="InterPro"/>
</dbReference>
<dbReference type="InterPro" id="IPR003251">
    <property type="entry name" value="Rr_diiron-bd_dom"/>
</dbReference>
<name>A0A4R2TM02_9FIRM</name>
<dbReference type="Gene3D" id="1.20.1260.10">
    <property type="match status" value="1"/>
</dbReference>